<dbReference type="GO" id="GO:0045259">
    <property type="term" value="C:proton-transporting ATP synthase complex"/>
    <property type="evidence" value="ECO:0007669"/>
    <property type="project" value="UniProtKB-KW"/>
</dbReference>
<evidence type="ECO:0000256" key="1">
    <source>
        <dbReference type="ARBA" id="ARBA00004370"/>
    </source>
</evidence>
<accession>A0A1Z4BVF3</accession>
<protein>
    <recommendedName>
        <fullName evidence="8">ATP synthase subunit delta</fullName>
    </recommendedName>
    <alternativeName>
        <fullName evidence="8">ATP synthase F(1) sector subunit delta</fullName>
    </alternativeName>
    <alternativeName>
        <fullName evidence="8">F-type ATPase subunit delta</fullName>
        <shortName evidence="8">F-ATPase subunit delta</shortName>
    </alternativeName>
</protein>
<dbReference type="InterPro" id="IPR026015">
    <property type="entry name" value="ATP_synth_OSCP/delta_N_sf"/>
</dbReference>
<comment type="function">
    <text evidence="8">This protein is part of the stalk that links CF(0) to CF(1). It either transmits conformational changes from CF(0) to CF(1) or is implicated in proton conduction.</text>
</comment>
<keyword evidence="5 8" id="KW-0472">Membrane</keyword>
<proteinExistence type="inferred from homology"/>
<reference evidence="9 11" key="1">
    <citation type="submission" date="2017-06" db="EMBL/GenBank/DDBJ databases">
        <title>Genome Sequencing of the methanotroph Methylovulum psychrotolerants str. HV10-M2 isolated from a high-altitude environment.</title>
        <authorList>
            <person name="Mateos-Rivera A."/>
        </authorList>
    </citation>
    <scope>NUCLEOTIDE SEQUENCE [LARGE SCALE GENOMIC DNA]</scope>
    <source>
        <strain evidence="9 11">HV10_M2</strain>
    </source>
</reference>
<dbReference type="NCBIfam" id="TIGR01145">
    <property type="entry name" value="ATP_synt_delta"/>
    <property type="match status" value="1"/>
</dbReference>
<dbReference type="AlphaFoldDB" id="A0A1Z4BVF3"/>
<evidence type="ECO:0000256" key="4">
    <source>
        <dbReference type="ARBA" id="ARBA00023065"/>
    </source>
</evidence>
<dbReference type="InterPro" id="IPR000711">
    <property type="entry name" value="ATPase_OSCP/dsu"/>
</dbReference>
<dbReference type="GO" id="GO:0046933">
    <property type="term" value="F:proton-transporting ATP synthase activity, rotational mechanism"/>
    <property type="evidence" value="ECO:0007669"/>
    <property type="project" value="UniProtKB-UniRule"/>
</dbReference>
<evidence type="ECO:0000313" key="11">
    <source>
        <dbReference type="Proteomes" id="UP000197019"/>
    </source>
</evidence>
<evidence type="ECO:0000256" key="6">
    <source>
        <dbReference type="ARBA" id="ARBA00023196"/>
    </source>
</evidence>
<reference evidence="10 12" key="2">
    <citation type="submission" date="2017-11" db="EMBL/GenBank/DDBJ databases">
        <title>Draft Genome Sequence of Methylobacter psychrotolerans Sph1T, an Obligate Methanotroph from Low-Temperature Environments.</title>
        <authorList>
            <person name="Oshkin I.Y."/>
            <person name="Miroshnikov K."/>
            <person name="Belova S.E."/>
            <person name="Korzhenkov A."/>
            <person name="Toshchakov S.V."/>
            <person name="Dedysh S.N."/>
        </authorList>
    </citation>
    <scope>NUCLEOTIDE SEQUENCE [LARGE SCALE GENOMIC DNA]</scope>
    <source>
        <strain evidence="10 12">Sph1</strain>
    </source>
</reference>
<keyword evidence="11" id="KW-1185">Reference proteome</keyword>
<dbReference type="Proteomes" id="UP000197019">
    <property type="component" value="Chromosome"/>
</dbReference>
<evidence type="ECO:0000313" key="12">
    <source>
        <dbReference type="Proteomes" id="UP000237423"/>
    </source>
</evidence>
<dbReference type="HAMAP" id="MF_01416">
    <property type="entry name" value="ATP_synth_delta_bact"/>
    <property type="match status" value="1"/>
</dbReference>
<dbReference type="InterPro" id="IPR020781">
    <property type="entry name" value="ATPase_OSCP/d_CS"/>
</dbReference>
<dbReference type="EMBL" id="PGFZ01000001">
    <property type="protein sequence ID" value="POZ53253.1"/>
    <property type="molecule type" value="Genomic_DNA"/>
</dbReference>
<dbReference type="PANTHER" id="PTHR11910">
    <property type="entry name" value="ATP SYNTHASE DELTA CHAIN"/>
    <property type="match status" value="1"/>
</dbReference>
<comment type="function">
    <text evidence="8">F(1)F(0) ATP synthase produces ATP from ADP in the presence of a proton or sodium gradient. F-type ATPases consist of two structural domains, F(1) containing the extramembraneous catalytic core and F(0) containing the membrane proton channel, linked together by a central stalk and a peripheral stalk. During catalysis, ATP synthesis in the catalytic domain of F(1) is coupled via a rotary mechanism of the central stalk subunits to proton translocation.</text>
</comment>
<dbReference type="RefSeq" id="WP_088618166.1">
    <property type="nucleotide sequence ID" value="NZ_CP022129.1"/>
</dbReference>
<dbReference type="PRINTS" id="PR00125">
    <property type="entry name" value="ATPASEDELTA"/>
</dbReference>
<dbReference type="EMBL" id="CP022129">
    <property type="protein sequence ID" value="ASF45284.1"/>
    <property type="molecule type" value="Genomic_DNA"/>
</dbReference>
<keyword evidence="4 8" id="KW-0406">Ion transport</keyword>
<keyword evidence="3 8" id="KW-0375">Hydrogen ion transport</keyword>
<keyword evidence="6 8" id="KW-0139">CF(1)</keyword>
<evidence type="ECO:0000313" key="10">
    <source>
        <dbReference type="EMBL" id="POZ53253.1"/>
    </source>
</evidence>
<keyword evidence="2 8" id="KW-0813">Transport</keyword>
<dbReference type="OrthoDB" id="9816221at2"/>
<evidence type="ECO:0000256" key="7">
    <source>
        <dbReference type="ARBA" id="ARBA00023310"/>
    </source>
</evidence>
<dbReference type="SUPFAM" id="SSF47928">
    <property type="entry name" value="N-terminal domain of the delta subunit of the F1F0-ATP synthase"/>
    <property type="match status" value="1"/>
</dbReference>
<name>A0A1Z4BVF3_9GAMM</name>
<evidence type="ECO:0000256" key="3">
    <source>
        <dbReference type="ARBA" id="ARBA00022781"/>
    </source>
</evidence>
<gene>
    <name evidence="8" type="primary">atpH</name>
    <name evidence="10" type="ORF">AADEFJLK_00271</name>
    <name evidence="9" type="ORF">CEK71_03955</name>
</gene>
<dbReference type="GO" id="GO:0005886">
    <property type="term" value="C:plasma membrane"/>
    <property type="evidence" value="ECO:0007669"/>
    <property type="project" value="UniProtKB-SubCell"/>
</dbReference>
<evidence type="ECO:0000256" key="5">
    <source>
        <dbReference type="ARBA" id="ARBA00023136"/>
    </source>
</evidence>
<evidence type="ECO:0000256" key="2">
    <source>
        <dbReference type="ARBA" id="ARBA00022448"/>
    </source>
</evidence>
<dbReference type="Gene3D" id="1.10.520.20">
    <property type="entry name" value="N-terminal domain of the delta subunit of the F1F0-ATP synthase"/>
    <property type="match status" value="1"/>
</dbReference>
<evidence type="ECO:0000256" key="8">
    <source>
        <dbReference type="HAMAP-Rule" id="MF_01416"/>
    </source>
</evidence>
<comment type="similarity">
    <text evidence="8">Belongs to the ATPase delta chain family.</text>
</comment>
<dbReference type="NCBIfam" id="NF004402">
    <property type="entry name" value="PRK05758.2-2"/>
    <property type="match status" value="1"/>
</dbReference>
<keyword evidence="8" id="KW-1003">Cell membrane</keyword>
<dbReference type="Pfam" id="PF00213">
    <property type="entry name" value="OSCP"/>
    <property type="match status" value="1"/>
</dbReference>
<dbReference type="Proteomes" id="UP000237423">
    <property type="component" value="Unassembled WGS sequence"/>
</dbReference>
<sequence>MSELATSARPYAVAAFKRAKETAAMQSWSQGLAFMAAVIGSGDISGVVDNPKIGKQSVATLLLDICQGQLDEEAANFLKLLVQNGRLPLLPTIAKLFEEYKAEYEGYLDVQVTSAYELSEAAHKGLADTLEKSLGKKINMNVAVDKSLIGGVLVRAGDQVIDGSIRGRLQHMQKTLQ</sequence>
<comment type="subcellular location">
    <subcellularLocation>
        <location evidence="8">Cell membrane</location>
        <topology evidence="8">Peripheral membrane protein</topology>
    </subcellularLocation>
    <subcellularLocation>
        <location evidence="1">Membrane</location>
    </subcellularLocation>
</comment>
<organism evidence="9 11">
    <name type="scientific">Methylovulum psychrotolerans</name>
    <dbReference type="NCBI Taxonomy" id="1704499"/>
    <lineage>
        <taxon>Bacteria</taxon>
        <taxon>Pseudomonadati</taxon>
        <taxon>Pseudomonadota</taxon>
        <taxon>Gammaproteobacteria</taxon>
        <taxon>Methylococcales</taxon>
        <taxon>Methylococcaceae</taxon>
        <taxon>Methylovulum</taxon>
    </lineage>
</organism>
<keyword evidence="7 8" id="KW-0066">ATP synthesis</keyword>
<dbReference type="PROSITE" id="PS00389">
    <property type="entry name" value="ATPASE_DELTA"/>
    <property type="match status" value="1"/>
</dbReference>
<dbReference type="KEGG" id="mpsy:CEK71_03955"/>
<evidence type="ECO:0000313" key="9">
    <source>
        <dbReference type="EMBL" id="ASF45284.1"/>
    </source>
</evidence>